<accession>A0A378X7D8</accession>
<dbReference type="Proteomes" id="UP000255082">
    <property type="component" value="Unassembled WGS sequence"/>
</dbReference>
<organism evidence="1 2">
    <name type="scientific">Nocardia africana</name>
    <dbReference type="NCBI Taxonomy" id="134964"/>
    <lineage>
        <taxon>Bacteria</taxon>
        <taxon>Bacillati</taxon>
        <taxon>Actinomycetota</taxon>
        <taxon>Actinomycetes</taxon>
        <taxon>Mycobacteriales</taxon>
        <taxon>Nocardiaceae</taxon>
        <taxon>Nocardia</taxon>
    </lineage>
</organism>
<gene>
    <name evidence="1" type="ORF">NCTC13184_07250</name>
</gene>
<dbReference type="EMBL" id="UGRU01000001">
    <property type="protein sequence ID" value="SUA48695.1"/>
    <property type="molecule type" value="Genomic_DNA"/>
</dbReference>
<proteinExistence type="predicted"/>
<evidence type="ECO:0000313" key="1">
    <source>
        <dbReference type="EMBL" id="SUA48695.1"/>
    </source>
</evidence>
<dbReference type="AlphaFoldDB" id="A0A378X7D8"/>
<sequence length="206" mass="22576">MNDDNQSPAHHTIRYGVQVPMALTPDERWVPELPRDHGHPLLHPLAPLDLYRLHGPDNTDCQATCPDLEDCGDARNFARDNLVPVTGWVLLCGLLDAIAAHSAADPAPAPQAGRWALSRVEVIHRPNLPVVTTFPIGRYDTLLAAHSALQNAENCFSQQHSGLPESGQGTTQSPRLWIEQISPTSVRHIRFSLTMAEPAPRAGAHR</sequence>
<dbReference type="RefSeq" id="WP_062968983.1">
    <property type="nucleotide sequence ID" value="NZ_JAJFOE010000002.1"/>
</dbReference>
<name>A0A378X7D8_9NOCA</name>
<protein>
    <submittedName>
        <fullName evidence="1">Uncharacterized protein</fullName>
    </submittedName>
</protein>
<reference evidence="1 2" key="1">
    <citation type="submission" date="2018-06" db="EMBL/GenBank/DDBJ databases">
        <authorList>
            <consortium name="Pathogen Informatics"/>
            <person name="Doyle S."/>
        </authorList>
    </citation>
    <scope>NUCLEOTIDE SEQUENCE [LARGE SCALE GENOMIC DNA]</scope>
    <source>
        <strain evidence="1 2">NCTC13184</strain>
    </source>
</reference>
<evidence type="ECO:0000313" key="2">
    <source>
        <dbReference type="Proteomes" id="UP000255082"/>
    </source>
</evidence>